<accession>A0A9N8EUJ3</accession>
<dbReference type="Proteomes" id="UP001153069">
    <property type="component" value="Unassembled WGS sequence"/>
</dbReference>
<evidence type="ECO:0000256" key="1">
    <source>
        <dbReference type="SAM" id="MobiDB-lite"/>
    </source>
</evidence>
<feature type="compositionally biased region" description="Basic and acidic residues" evidence="1">
    <location>
        <begin position="140"/>
        <end position="150"/>
    </location>
</feature>
<keyword evidence="3" id="KW-1185">Reference proteome</keyword>
<organism evidence="2 3">
    <name type="scientific">Seminavis robusta</name>
    <dbReference type="NCBI Taxonomy" id="568900"/>
    <lineage>
        <taxon>Eukaryota</taxon>
        <taxon>Sar</taxon>
        <taxon>Stramenopiles</taxon>
        <taxon>Ochrophyta</taxon>
        <taxon>Bacillariophyta</taxon>
        <taxon>Bacillariophyceae</taxon>
        <taxon>Bacillariophycidae</taxon>
        <taxon>Naviculales</taxon>
        <taxon>Naviculaceae</taxon>
        <taxon>Seminavis</taxon>
    </lineage>
</organism>
<feature type="compositionally biased region" description="Low complexity" evidence="1">
    <location>
        <begin position="15"/>
        <end position="28"/>
    </location>
</feature>
<evidence type="ECO:0000313" key="2">
    <source>
        <dbReference type="EMBL" id="CAB9525769.1"/>
    </source>
</evidence>
<reference evidence="2" key="1">
    <citation type="submission" date="2020-06" db="EMBL/GenBank/DDBJ databases">
        <authorList>
            <consortium name="Plant Systems Biology data submission"/>
        </authorList>
    </citation>
    <scope>NUCLEOTIDE SEQUENCE</scope>
    <source>
        <strain evidence="2">D6</strain>
    </source>
</reference>
<comment type="caution">
    <text evidence="2">The sequence shown here is derived from an EMBL/GenBank/DDBJ whole genome shotgun (WGS) entry which is preliminary data.</text>
</comment>
<feature type="compositionally biased region" description="Low complexity" evidence="1">
    <location>
        <begin position="92"/>
        <end position="101"/>
    </location>
</feature>
<proteinExistence type="predicted"/>
<name>A0A9N8EUJ3_9STRA</name>
<gene>
    <name evidence="2" type="ORF">SEMRO_1724_G293690.1</name>
</gene>
<protein>
    <submittedName>
        <fullName evidence="2">Uncharacterized protein</fullName>
    </submittedName>
</protein>
<evidence type="ECO:0000313" key="3">
    <source>
        <dbReference type="Proteomes" id="UP001153069"/>
    </source>
</evidence>
<dbReference type="EMBL" id="CAICTM010001722">
    <property type="protein sequence ID" value="CAB9525769.1"/>
    <property type="molecule type" value="Genomic_DNA"/>
</dbReference>
<feature type="region of interest" description="Disordered" evidence="1">
    <location>
        <begin position="61"/>
        <end position="167"/>
    </location>
</feature>
<feature type="compositionally biased region" description="Basic and acidic residues" evidence="1">
    <location>
        <begin position="102"/>
        <end position="128"/>
    </location>
</feature>
<sequence length="167" mass="18618">MEDEELALSIEMETALPAPGRNAARPAAVGEAEPGNDDRQLAHPARDPYGLRHLRAGTAFSWAPTINTNNTTIGTNTTNVTNIHRHAPAPAPAAGGPSQEQLQRREDALRRLEDEQQRQGERLQRLEDEQQLQGEQQQRQGEEANRRHQELLAILTGSRFTQSRGRH</sequence>
<dbReference type="AlphaFoldDB" id="A0A9N8EUJ3"/>
<feature type="compositionally biased region" description="Basic and acidic residues" evidence="1">
    <location>
        <begin position="36"/>
        <end position="48"/>
    </location>
</feature>
<feature type="compositionally biased region" description="Low complexity" evidence="1">
    <location>
        <begin position="65"/>
        <end position="82"/>
    </location>
</feature>
<feature type="compositionally biased region" description="Polar residues" evidence="1">
    <location>
        <begin position="158"/>
        <end position="167"/>
    </location>
</feature>
<feature type="region of interest" description="Disordered" evidence="1">
    <location>
        <begin position="1"/>
        <end position="48"/>
    </location>
</feature>